<dbReference type="InterPro" id="IPR036220">
    <property type="entry name" value="UDP-Glc/GDP-Man_DH_C_sf"/>
</dbReference>
<accession>A0ABV6AVG1</accession>
<proteinExistence type="predicted"/>
<evidence type="ECO:0000259" key="1">
    <source>
        <dbReference type="Pfam" id="PF03720"/>
    </source>
</evidence>
<dbReference type="Proteomes" id="UP001589692">
    <property type="component" value="Unassembled WGS sequence"/>
</dbReference>
<feature type="domain" description="UDP-glucose/GDP-mannose dehydrogenase C-terminal" evidence="1">
    <location>
        <begin position="1"/>
        <end position="33"/>
    </location>
</feature>
<sequence length="51" mass="5976">LVTEWNEFRALDLDRLRAVMKSPVLVDLRNVYRKPELDAHGFDYTSIGKVQ</sequence>
<dbReference type="EMBL" id="JBHMAA010000073">
    <property type="protein sequence ID" value="MFB9953290.1"/>
    <property type="molecule type" value="Genomic_DNA"/>
</dbReference>
<dbReference type="SUPFAM" id="SSF52413">
    <property type="entry name" value="UDP-glucose/GDP-mannose dehydrogenase C-terminal domain"/>
    <property type="match status" value="1"/>
</dbReference>
<reference evidence="2 3" key="1">
    <citation type="submission" date="2024-09" db="EMBL/GenBank/DDBJ databases">
        <authorList>
            <person name="Sun Q."/>
            <person name="Mori K."/>
        </authorList>
    </citation>
    <scope>NUCLEOTIDE SEQUENCE [LARGE SCALE GENOMIC DNA]</scope>
    <source>
        <strain evidence="2 3">TBRC 4938</strain>
    </source>
</reference>
<dbReference type="Gene3D" id="3.40.50.720">
    <property type="entry name" value="NAD(P)-binding Rossmann-like Domain"/>
    <property type="match status" value="1"/>
</dbReference>
<evidence type="ECO:0000313" key="3">
    <source>
        <dbReference type="Proteomes" id="UP001589692"/>
    </source>
</evidence>
<keyword evidence="3" id="KW-1185">Reference proteome</keyword>
<dbReference type="RefSeq" id="WP_377266088.1">
    <property type="nucleotide sequence ID" value="NZ_JBHMAA010000073.1"/>
</dbReference>
<protein>
    <submittedName>
        <fullName evidence="2">UDP binding domain-containing protein</fullName>
    </submittedName>
</protein>
<organism evidence="2 3">
    <name type="scientific">Rhizobium puerariae</name>
    <dbReference type="NCBI Taxonomy" id="1585791"/>
    <lineage>
        <taxon>Bacteria</taxon>
        <taxon>Pseudomonadati</taxon>
        <taxon>Pseudomonadota</taxon>
        <taxon>Alphaproteobacteria</taxon>
        <taxon>Hyphomicrobiales</taxon>
        <taxon>Rhizobiaceae</taxon>
        <taxon>Rhizobium/Agrobacterium group</taxon>
        <taxon>Rhizobium</taxon>
    </lineage>
</organism>
<name>A0ABV6AVG1_9HYPH</name>
<feature type="non-terminal residue" evidence="2">
    <location>
        <position position="1"/>
    </location>
</feature>
<dbReference type="Pfam" id="PF03720">
    <property type="entry name" value="UDPG_MGDP_dh_C"/>
    <property type="match status" value="1"/>
</dbReference>
<evidence type="ECO:0000313" key="2">
    <source>
        <dbReference type="EMBL" id="MFB9953290.1"/>
    </source>
</evidence>
<comment type="caution">
    <text evidence="2">The sequence shown here is derived from an EMBL/GenBank/DDBJ whole genome shotgun (WGS) entry which is preliminary data.</text>
</comment>
<dbReference type="InterPro" id="IPR014027">
    <property type="entry name" value="UDP-Glc/GDP-Man_DH_C"/>
</dbReference>
<gene>
    <name evidence="2" type="ORF">ACFFP0_31015</name>
</gene>